<dbReference type="AlphaFoldDB" id="A0A024UH33"/>
<evidence type="ECO:0000313" key="2">
    <source>
        <dbReference type="EMBL" id="ETW05736.1"/>
    </source>
</evidence>
<dbReference type="RefSeq" id="XP_008865513.1">
    <property type="nucleotide sequence ID" value="XM_008867291.1"/>
</dbReference>
<feature type="coiled-coil region" evidence="1">
    <location>
        <begin position="127"/>
        <end position="185"/>
    </location>
</feature>
<evidence type="ECO:0000256" key="1">
    <source>
        <dbReference type="SAM" id="Coils"/>
    </source>
</evidence>
<dbReference type="EMBL" id="KI913956">
    <property type="protein sequence ID" value="ETW05736.1"/>
    <property type="molecule type" value="Genomic_DNA"/>
</dbReference>
<protein>
    <recommendedName>
        <fullName evidence="3">BZIP domain-containing protein</fullName>
    </recommendedName>
</protein>
<name>A0A024UH33_9STRA</name>
<evidence type="ECO:0008006" key="3">
    <source>
        <dbReference type="Google" id="ProtNLM"/>
    </source>
</evidence>
<dbReference type="OrthoDB" id="10622229at2759"/>
<keyword evidence="1" id="KW-0175">Coiled coil</keyword>
<reference evidence="2" key="1">
    <citation type="submission" date="2013-12" db="EMBL/GenBank/DDBJ databases">
        <title>The Genome Sequence of Aphanomyces invadans NJM9701.</title>
        <authorList>
            <consortium name="The Broad Institute Genomics Platform"/>
            <person name="Russ C."/>
            <person name="Tyler B."/>
            <person name="van West P."/>
            <person name="Dieguez-Uribeondo J."/>
            <person name="Young S.K."/>
            <person name="Zeng Q."/>
            <person name="Gargeya S."/>
            <person name="Fitzgerald M."/>
            <person name="Abouelleil A."/>
            <person name="Alvarado L."/>
            <person name="Chapman S.B."/>
            <person name="Gainer-Dewar J."/>
            <person name="Goldberg J."/>
            <person name="Griggs A."/>
            <person name="Gujja S."/>
            <person name="Hansen M."/>
            <person name="Howarth C."/>
            <person name="Imamovic A."/>
            <person name="Ireland A."/>
            <person name="Larimer J."/>
            <person name="McCowan C."/>
            <person name="Murphy C."/>
            <person name="Pearson M."/>
            <person name="Poon T.W."/>
            <person name="Priest M."/>
            <person name="Roberts A."/>
            <person name="Saif S."/>
            <person name="Shea T."/>
            <person name="Sykes S."/>
            <person name="Wortman J."/>
            <person name="Nusbaum C."/>
            <person name="Birren B."/>
        </authorList>
    </citation>
    <scope>NUCLEOTIDE SEQUENCE [LARGE SCALE GENOMIC DNA]</scope>
    <source>
        <strain evidence="2">NJM9701</strain>
    </source>
</reference>
<sequence>MRRGQSWRAWWAAGSLECPQDPHAVAGGATQLSILIWAHMIIPQPSAYEFPPFADDGDLLAFMDGTLFPPTKSSHDDMAVASCPSSPRSAHTTDLDTSDDCAHDHHFPMEKGERRKQQIRDASRRCRIKQRAEVMNLRTRVAELEARVATGIKLQRDHDMRLRQIELLEGEIARLRNELSESQHLLGTIRELLQ</sequence>
<dbReference type="Gene3D" id="1.20.5.170">
    <property type="match status" value="1"/>
</dbReference>
<organism evidence="2">
    <name type="scientific">Aphanomyces invadans</name>
    <dbReference type="NCBI Taxonomy" id="157072"/>
    <lineage>
        <taxon>Eukaryota</taxon>
        <taxon>Sar</taxon>
        <taxon>Stramenopiles</taxon>
        <taxon>Oomycota</taxon>
        <taxon>Saprolegniomycetes</taxon>
        <taxon>Saprolegniales</taxon>
        <taxon>Verrucalvaceae</taxon>
        <taxon>Aphanomyces</taxon>
    </lineage>
</organism>
<accession>A0A024UH33</accession>
<dbReference type="GeneID" id="20080486"/>
<dbReference type="VEuPathDB" id="FungiDB:H310_03436"/>
<proteinExistence type="predicted"/>
<gene>
    <name evidence="2" type="ORF">H310_03436</name>
</gene>